<reference evidence="1" key="2">
    <citation type="submission" date="2021-04" db="EMBL/GenBank/DDBJ databases">
        <authorList>
            <person name="Gilroy R."/>
        </authorList>
    </citation>
    <scope>NUCLEOTIDE SEQUENCE</scope>
    <source>
        <strain evidence="1">1345</strain>
    </source>
</reference>
<evidence type="ECO:0000313" key="1">
    <source>
        <dbReference type="EMBL" id="HIY96626.1"/>
    </source>
</evidence>
<proteinExistence type="predicted"/>
<reference evidence="1" key="1">
    <citation type="journal article" date="2021" name="PeerJ">
        <title>Extensive microbial diversity within the chicken gut microbiome revealed by metagenomics and culture.</title>
        <authorList>
            <person name="Gilroy R."/>
            <person name="Ravi A."/>
            <person name="Getino M."/>
            <person name="Pursley I."/>
            <person name="Horton D.L."/>
            <person name="Alikhan N.F."/>
            <person name="Baker D."/>
            <person name="Gharbi K."/>
            <person name="Hall N."/>
            <person name="Watson M."/>
            <person name="Adriaenssens E.M."/>
            <person name="Foster-Nyarko E."/>
            <person name="Jarju S."/>
            <person name="Secka A."/>
            <person name="Antonio M."/>
            <person name="Oren A."/>
            <person name="Chaudhuri R.R."/>
            <person name="La Ragione R."/>
            <person name="Hildebrand F."/>
            <person name="Pallen M.J."/>
        </authorList>
    </citation>
    <scope>NUCLEOTIDE SEQUENCE</scope>
    <source>
        <strain evidence="1">1345</strain>
    </source>
</reference>
<organism evidence="1 2">
    <name type="scientific">Candidatus Borkfalkia excrementigallinarum</name>
    <dbReference type="NCBI Taxonomy" id="2838506"/>
    <lineage>
        <taxon>Bacteria</taxon>
        <taxon>Bacillati</taxon>
        <taxon>Bacillota</taxon>
        <taxon>Clostridia</taxon>
        <taxon>Christensenellales</taxon>
        <taxon>Christensenellaceae</taxon>
        <taxon>Candidatus Borkfalkia</taxon>
    </lineage>
</organism>
<dbReference type="EMBL" id="DXCQ01000028">
    <property type="protein sequence ID" value="HIY96626.1"/>
    <property type="molecule type" value="Genomic_DNA"/>
</dbReference>
<protein>
    <submittedName>
        <fullName evidence="1">Uncharacterized protein</fullName>
    </submittedName>
</protein>
<gene>
    <name evidence="1" type="ORF">H9729_02960</name>
</gene>
<name>A0A9D1ZWB5_9FIRM</name>
<dbReference type="AlphaFoldDB" id="A0A9D1ZWB5"/>
<accession>A0A9D1ZWB5</accession>
<comment type="caution">
    <text evidence="1">The sequence shown here is derived from an EMBL/GenBank/DDBJ whole genome shotgun (WGS) entry which is preliminary data.</text>
</comment>
<sequence>MTEIFSVMPQAERIVLYADGAEKIFTREDAEFLKIMAAWAEMVQGAHQMPAFGVSIDRLTRGEMKSGHWLEFFFAEKYESNGLPFDSLLFVVRDEYKGINLVRRDENGLYQGRCIYIDLNGKDMSALAAVINNIVKQEG</sequence>
<dbReference type="Proteomes" id="UP000886750">
    <property type="component" value="Unassembled WGS sequence"/>
</dbReference>
<evidence type="ECO:0000313" key="2">
    <source>
        <dbReference type="Proteomes" id="UP000886750"/>
    </source>
</evidence>